<dbReference type="RefSeq" id="XP_040739209.1">
    <property type="nucleotide sequence ID" value="XM_040889922.1"/>
</dbReference>
<comment type="caution">
    <text evidence="1">The sequence shown here is derived from an EMBL/GenBank/DDBJ whole genome shotgun (WGS) entry which is preliminary data.</text>
</comment>
<dbReference type="Proteomes" id="UP000193922">
    <property type="component" value="Unassembled WGS sequence"/>
</dbReference>
<gene>
    <name evidence="1" type="ORF">DL89DRAFT_288459</name>
</gene>
<proteinExistence type="predicted"/>
<evidence type="ECO:0000313" key="2">
    <source>
        <dbReference type="Proteomes" id="UP000193922"/>
    </source>
</evidence>
<protein>
    <submittedName>
        <fullName evidence="1">Uncharacterized protein</fullName>
    </submittedName>
</protein>
<evidence type="ECO:0000313" key="1">
    <source>
        <dbReference type="EMBL" id="ORX64245.1"/>
    </source>
</evidence>
<name>A0A1Y1VTA6_9FUNG</name>
<dbReference type="AlphaFoldDB" id="A0A1Y1VTA6"/>
<keyword evidence="2" id="KW-1185">Reference proteome</keyword>
<dbReference type="GeneID" id="63806570"/>
<reference evidence="1 2" key="1">
    <citation type="submission" date="2016-07" db="EMBL/GenBank/DDBJ databases">
        <title>Pervasive Adenine N6-methylation of Active Genes in Fungi.</title>
        <authorList>
            <consortium name="DOE Joint Genome Institute"/>
            <person name="Mondo S.J."/>
            <person name="Dannebaum R.O."/>
            <person name="Kuo R.C."/>
            <person name="Labutti K."/>
            <person name="Haridas S."/>
            <person name="Kuo A."/>
            <person name="Salamov A."/>
            <person name="Ahrendt S.R."/>
            <person name="Lipzen A."/>
            <person name="Sullivan W."/>
            <person name="Andreopoulos W.B."/>
            <person name="Clum A."/>
            <person name="Lindquist E."/>
            <person name="Daum C."/>
            <person name="Ramamoorthy G.K."/>
            <person name="Gryganskyi A."/>
            <person name="Culley D."/>
            <person name="Magnuson J.K."/>
            <person name="James T.Y."/>
            <person name="O'Malley M.A."/>
            <person name="Stajich J.E."/>
            <person name="Spatafora J.W."/>
            <person name="Visel A."/>
            <person name="Grigoriev I.V."/>
        </authorList>
    </citation>
    <scope>NUCLEOTIDE SEQUENCE [LARGE SCALE GENOMIC DNA]</scope>
    <source>
        <strain evidence="1 2">ATCC 12442</strain>
    </source>
</reference>
<organism evidence="1 2">
    <name type="scientific">Linderina pennispora</name>
    <dbReference type="NCBI Taxonomy" id="61395"/>
    <lineage>
        <taxon>Eukaryota</taxon>
        <taxon>Fungi</taxon>
        <taxon>Fungi incertae sedis</taxon>
        <taxon>Zoopagomycota</taxon>
        <taxon>Kickxellomycotina</taxon>
        <taxon>Kickxellomycetes</taxon>
        <taxon>Kickxellales</taxon>
        <taxon>Kickxellaceae</taxon>
        <taxon>Linderina</taxon>
    </lineage>
</organism>
<sequence length="166" mass="18763">MYAQVVQAAAMEYAVESPEDNKLVHWAMMLPNTFMISTLSASTDVHTEFAFWLYKNETSLRGIFESAGFERQPAVSCNASQYHCTYMCILFAGIERGCDMYTWHTGYSMHVYVHLGAAPANILVSAQGTIWRLRNYSAHVVAAWMSAVRVDCLTFVSSCCLRFTQR</sequence>
<accession>A0A1Y1VTA6</accession>
<dbReference type="EMBL" id="MCFD01000112">
    <property type="protein sequence ID" value="ORX64245.1"/>
    <property type="molecule type" value="Genomic_DNA"/>
</dbReference>